<name>A0ABV3ZLX9_9BACT</name>
<dbReference type="Gene3D" id="3.40.50.410">
    <property type="entry name" value="von Willebrand factor, type A domain"/>
    <property type="match status" value="1"/>
</dbReference>
<dbReference type="Pfam" id="PF01882">
    <property type="entry name" value="DUF58"/>
    <property type="match status" value="1"/>
</dbReference>
<dbReference type="PANTHER" id="PTHR33608">
    <property type="entry name" value="BLL2464 PROTEIN"/>
    <property type="match status" value="1"/>
</dbReference>
<organism evidence="2 3">
    <name type="scientific">Danxiaibacter flavus</name>
    <dbReference type="NCBI Taxonomy" id="3049108"/>
    <lineage>
        <taxon>Bacteria</taxon>
        <taxon>Pseudomonadati</taxon>
        <taxon>Bacteroidota</taxon>
        <taxon>Chitinophagia</taxon>
        <taxon>Chitinophagales</taxon>
        <taxon>Chitinophagaceae</taxon>
        <taxon>Danxiaibacter</taxon>
    </lineage>
</organism>
<dbReference type="InterPro" id="IPR036465">
    <property type="entry name" value="vWFA_dom_sf"/>
</dbReference>
<accession>A0ABV3ZLX9</accession>
<dbReference type="RefSeq" id="WP_369332222.1">
    <property type="nucleotide sequence ID" value="NZ_JAULBC010000010.1"/>
</dbReference>
<gene>
    <name evidence="2" type="ORF">QTN47_25090</name>
</gene>
<evidence type="ECO:0000313" key="3">
    <source>
        <dbReference type="Proteomes" id="UP001560573"/>
    </source>
</evidence>
<dbReference type="SUPFAM" id="SSF53300">
    <property type="entry name" value="vWA-like"/>
    <property type="match status" value="1"/>
</dbReference>
<evidence type="ECO:0000259" key="1">
    <source>
        <dbReference type="Pfam" id="PF01882"/>
    </source>
</evidence>
<proteinExistence type="predicted"/>
<dbReference type="EMBL" id="JAULBC010000010">
    <property type="protein sequence ID" value="MEX6690808.1"/>
    <property type="molecule type" value="Genomic_DNA"/>
</dbReference>
<dbReference type="Proteomes" id="UP001560573">
    <property type="component" value="Unassembled WGS sequence"/>
</dbReference>
<dbReference type="InterPro" id="IPR002881">
    <property type="entry name" value="DUF58"/>
</dbReference>
<dbReference type="PANTHER" id="PTHR33608:SF7">
    <property type="entry name" value="DUF58 DOMAIN-CONTAINING PROTEIN"/>
    <property type="match status" value="1"/>
</dbReference>
<comment type="caution">
    <text evidence="2">The sequence shown here is derived from an EMBL/GenBank/DDBJ whole genome shotgun (WGS) entry which is preliminary data.</text>
</comment>
<sequence length="295" mass="34208">MSNLLQPKVLMSIKDLQLAAKTTIDGFMAGINKSNVKGTGLEFSQYRSYQPGDDLRWLDWKMFARSDRYYIRESEIETSISVKILIDASNSMKHSCDGVSKIDYARYAAAALGYLANLQGDAIGLYVFHENDLFSLASRKDPQHITRFYHELENLQPAGKFTRAIHYKHLFAGEQKKELLIFMTDFYERDGEISKLLDVLSALHHEIIVFHLAAENELNFDFGGYTTLQDLETGETININSARQKNEYIEKMNNHLADLRMQQLEKHIYYSLININQPMEKVLRDFLQQRQKMFI</sequence>
<keyword evidence="3" id="KW-1185">Reference proteome</keyword>
<reference evidence="2 3" key="1">
    <citation type="submission" date="2023-07" db="EMBL/GenBank/DDBJ databases">
        <authorList>
            <person name="Lian W.-H."/>
        </authorList>
    </citation>
    <scope>NUCLEOTIDE SEQUENCE [LARGE SCALE GENOMIC DNA]</scope>
    <source>
        <strain evidence="2 3">SYSU DXS3180</strain>
    </source>
</reference>
<protein>
    <submittedName>
        <fullName evidence="2">DUF58 domain-containing protein</fullName>
    </submittedName>
</protein>
<feature type="domain" description="DUF58" evidence="1">
    <location>
        <begin position="45"/>
        <end position="252"/>
    </location>
</feature>
<evidence type="ECO:0000313" key="2">
    <source>
        <dbReference type="EMBL" id="MEX6690808.1"/>
    </source>
</evidence>